<feature type="transmembrane region" description="Helical" evidence="8">
    <location>
        <begin position="106"/>
        <end position="126"/>
    </location>
</feature>
<feature type="transmembrane region" description="Helical" evidence="8">
    <location>
        <begin position="320"/>
        <end position="340"/>
    </location>
</feature>
<sequence>MSSVTLLPTRAGHSHGARLPFGLLRELERPADLFRHLGPNWYASVMGTGIVANAAATLPVRVTGMRTAATVVWALSGLLLVTLTAARSVHWRRHRAEARAHAAHPVMAHFWGAPAMALLTVGAGTLTLGRDWIGLPAALAVDVVLWSAGTLLGLVTSVSIPYRMMSRHTFAADAAFGGWLMPVVPPMVSASTGALLVPYATAGQTRLTLVLACYAMFGISAFAALVIITQIWTRLVHHTVGPAAMVPTLWIVLGPLGQSVTAANLLGGVAALALPAPYAAAARAFGLLYGLPTWGFAMAWTALAAAVTARTVREHLPFSLTWWSFTFPLGTCVTGTSALAAITGSVVLQATAVILYACLLAAWLTVAPRTAAAAARGTLFLPAPPAARPSP</sequence>
<evidence type="ECO:0000256" key="8">
    <source>
        <dbReference type="SAM" id="Phobius"/>
    </source>
</evidence>
<keyword evidence="7 8" id="KW-0472">Membrane</keyword>
<evidence type="ECO:0000256" key="5">
    <source>
        <dbReference type="ARBA" id="ARBA00022692"/>
    </source>
</evidence>
<feature type="transmembrane region" description="Helical" evidence="8">
    <location>
        <begin position="176"/>
        <end position="201"/>
    </location>
</feature>
<feature type="transmembrane region" description="Helical" evidence="8">
    <location>
        <begin position="132"/>
        <end position="155"/>
    </location>
</feature>
<evidence type="ECO:0000313" key="10">
    <source>
        <dbReference type="Proteomes" id="UP000588112"/>
    </source>
</evidence>
<dbReference type="GO" id="GO:0005886">
    <property type="term" value="C:plasma membrane"/>
    <property type="evidence" value="ECO:0007669"/>
    <property type="project" value="UniProtKB-SubCell"/>
</dbReference>
<dbReference type="PANTHER" id="PTHR31686:SF1">
    <property type="entry name" value="SULFITE EFFLUX PUMP SSU1"/>
    <property type="match status" value="1"/>
</dbReference>
<accession>A0A7W8Z8X8</accession>
<dbReference type="InterPro" id="IPR051629">
    <property type="entry name" value="Sulfite_efflux_TDT"/>
</dbReference>
<gene>
    <name evidence="9" type="ORF">BJ981_005298</name>
</gene>
<evidence type="ECO:0000256" key="7">
    <source>
        <dbReference type="ARBA" id="ARBA00023136"/>
    </source>
</evidence>
<feature type="transmembrane region" description="Helical" evidence="8">
    <location>
        <begin position="68"/>
        <end position="86"/>
    </location>
</feature>
<dbReference type="Proteomes" id="UP000588112">
    <property type="component" value="Unassembled WGS sequence"/>
</dbReference>
<evidence type="ECO:0000256" key="6">
    <source>
        <dbReference type="ARBA" id="ARBA00022989"/>
    </source>
</evidence>
<evidence type="ECO:0000256" key="1">
    <source>
        <dbReference type="ARBA" id="ARBA00004651"/>
    </source>
</evidence>
<keyword evidence="10" id="KW-1185">Reference proteome</keyword>
<comment type="subcellular location">
    <subcellularLocation>
        <location evidence="1">Cell membrane</location>
        <topology evidence="1">Multi-pass membrane protein</topology>
    </subcellularLocation>
</comment>
<keyword evidence="6 8" id="KW-1133">Transmembrane helix</keyword>
<dbReference type="InterPro" id="IPR038665">
    <property type="entry name" value="Voltage-dep_anion_channel_sf"/>
</dbReference>
<reference evidence="9 10" key="1">
    <citation type="submission" date="2020-08" db="EMBL/GenBank/DDBJ databases">
        <title>Sequencing the genomes of 1000 actinobacteria strains.</title>
        <authorList>
            <person name="Klenk H.-P."/>
        </authorList>
    </citation>
    <scope>NUCLEOTIDE SEQUENCE [LARGE SCALE GENOMIC DNA]</scope>
    <source>
        <strain evidence="9 10">DSM 45790</strain>
    </source>
</reference>
<evidence type="ECO:0000256" key="4">
    <source>
        <dbReference type="ARBA" id="ARBA00022475"/>
    </source>
</evidence>
<feature type="transmembrane region" description="Helical" evidence="8">
    <location>
        <begin position="346"/>
        <end position="366"/>
    </location>
</feature>
<dbReference type="Gene3D" id="1.50.10.150">
    <property type="entry name" value="Voltage-dependent anion channel"/>
    <property type="match status" value="1"/>
</dbReference>
<feature type="transmembrane region" description="Helical" evidence="8">
    <location>
        <begin position="286"/>
        <end position="308"/>
    </location>
</feature>
<name>A0A7W8Z8X8_9ACTN</name>
<feature type="transmembrane region" description="Helical" evidence="8">
    <location>
        <begin position="207"/>
        <end position="228"/>
    </location>
</feature>
<comment type="caution">
    <text evidence="9">The sequence shown here is derived from an EMBL/GenBank/DDBJ whole genome shotgun (WGS) entry which is preliminary data.</text>
</comment>
<organism evidence="9 10">
    <name type="scientific">Sphaerisporangium krabiense</name>
    <dbReference type="NCBI Taxonomy" id="763782"/>
    <lineage>
        <taxon>Bacteria</taxon>
        <taxon>Bacillati</taxon>
        <taxon>Actinomycetota</taxon>
        <taxon>Actinomycetes</taxon>
        <taxon>Streptosporangiales</taxon>
        <taxon>Streptosporangiaceae</taxon>
        <taxon>Sphaerisporangium</taxon>
    </lineage>
</organism>
<dbReference type="PANTHER" id="PTHR31686">
    <property type="match status" value="1"/>
</dbReference>
<feature type="transmembrane region" description="Helical" evidence="8">
    <location>
        <begin position="249"/>
        <end position="274"/>
    </location>
</feature>
<dbReference type="EMBL" id="JACHBR010000001">
    <property type="protein sequence ID" value="MBB5629599.1"/>
    <property type="molecule type" value="Genomic_DNA"/>
</dbReference>
<comment type="similarity">
    <text evidence="2">Belongs to the tellurite-resistance/dicarboxylate transporter (TDT) family.</text>
</comment>
<dbReference type="CDD" id="cd09320">
    <property type="entry name" value="TDT_like_2"/>
    <property type="match status" value="1"/>
</dbReference>
<evidence type="ECO:0000256" key="2">
    <source>
        <dbReference type="ARBA" id="ARBA00008566"/>
    </source>
</evidence>
<keyword evidence="5 8" id="KW-0812">Transmembrane</keyword>
<dbReference type="AlphaFoldDB" id="A0A7W8Z8X8"/>
<dbReference type="GO" id="GO:0055085">
    <property type="term" value="P:transmembrane transport"/>
    <property type="evidence" value="ECO:0007669"/>
    <property type="project" value="InterPro"/>
</dbReference>
<evidence type="ECO:0000256" key="3">
    <source>
        <dbReference type="ARBA" id="ARBA00022448"/>
    </source>
</evidence>
<keyword evidence="4" id="KW-1003">Cell membrane</keyword>
<dbReference type="Pfam" id="PF03595">
    <property type="entry name" value="SLAC1"/>
    <property type="match status" value="1"/>
</dbReference>
<dbReference type="InterPro" id="IPR004695">
    <property type="entry name" value="SLAC1/Mae1/Ssu1/TehA"/>
</dbReference>
<keyword evidence="3" id="KW-0813">Transport</keyword>
<protein>
    <submittedName>
        <fullName evidence="9">C4-dicarboxylate transporter/malic acid transport protein</fullName>
    </submittedName>
</protein>
<feature type="transmembrane region" description="Helical" evidence="8">
    <location>
        <begin position="41"/>
        <end position="62"/>
    </location>
</feature>
<evidence type="ECO:0000313" key="9">
    <source>
        <dbReference type="EMBL" id="MBB5629599.1"/>
    </source>
</evidence>
<proteinExistence type="inferred from homology"/>
<dbReference type="RefSeq" id="WP_184614790.1">
    <property type="nucleotide sequence ID" value="NZ_BOOS01000077.1"/>
</dbReference>